<sequence>MAAGCGRLGSAASRGSWRTQVALTRVLASPSAAAMVVRSHSRWAVITGPGPVVDGVRKPVSLHRRRNCPCPLVFLLSPVLPISPPNLSRAASNFLFSSSQLVAPPCRQSQRRHSRREPSPPPRIPSFAGLAWSVTESRLLSGVLLA</sequence>
<feature type="non-terminal residue" evidence="2">
    <location>
        <position position="1"/>
    </location>
</feature>
<feature type="region of interest" description="Disordered" evidence="1">
    <location>
        <begin position="105"/>
        <end position="124"/>
    </location>
</feature>
<dbReference type="Proteomes" id="UP000324897">
    <property type="component" value="Chromosome 6"/>
</dbReference>
<keyword evidence="3" id="KW-1185">Reference proteome</keyword>
<accession>A0A5J9WUE3</accession>
<protein>
    <submittedName>
        <fullName evidence="2">Uncharacterized protein</fullName>
    </submittedName>
</protein>
<reference evidence="2 3" key="1">
    <citation type="journal article" date="2019" name="Sci. Rep.">
        <title>A high-quality genome of Eragrostis curvula grass provides insights into Poaceae evolution and supports new strategies to enhance forage quality.</title>
        <authorList>
            <person name="Carballo J."/>
            <person name="Santos B.A.C.M."/>
            <person name="Zappacosta D."/>
            <person name="Garbus I."/>
            <person name="Selva J.P."/>
            <person name="Gallo C.A."/>
            <person name="Diaz A."/>
            <person name="Albertini E."/>
            <person name="Caccamo M."/>
            <person name="Echenique V."/>
        </authorList>
    </citation>
    <scope>NUCLEOTIDE SEQUENCE [LARGE SCALE GENOMIC DNA]</scope>
    <source>
        <strain evidence="3">cv. Victoria</strain>
        <tissue evidence="2">Leaf</tissue>
    </source>
</reference>
<dbReference type="Gramene" id="TVU51436">
    <property type="protein sequence ID" value="TVU51436"/>
    <property type="gene ID" value="EJB05_02867"/>
</dbReference>
<dbReference type="AlphaFoldDB" id="A0A5J9WUE3"/>
<gene>
    <name evidence="2" type="ORF">EJB05_02867</name>
</gene>
<name>A0A5J9WUE3_9POAL</name>
<evidence type="ECO:0000313" key="3">
    <source>
        <dbReference type="Proteomes" id="UP000324897"/>
    </source>
</evidence>
<evidence type="ECO:0000313" key="2">
    <source>
        <dbReference type="EMBL" id="TVU51436.1"/>
    </source>
</evidence>
<evidence type="ECO:0000256" key="1">
    <source>
        <dbReference type="SAM" id="MobiDB-lite"/>
    </source>
</evidence>
<organism evidence="2 3">
    <name type="scientific">Eragrostis curvula</name>
    <name type="common">weeping love grass</name>
    <dbReference type="NCBI Taxonomy" id="38414"/>
    <lineage>
        <taxon>Eukaryota</taxon>
        <taxon>Viridiplantae</taxon>
        <taxon>Streptophyta</taxon>
        <taxon>Embryophyta</taxon>
        <taxon>Tracheophyta</taxon>
        <taxon>Spermatophyta</taxon>
        <taxon>Magnoliopsida</taxon>
        <taxon>Liliopsida</taxon>
        <taxon>Poales</taxon>
        <taxon>Poaceae</taxon>
        <taxon>PACMAD clade</taxon>
        <taxon>Chloridoideae</taxon>
        <taxon>Eragrostideae</taxon>
        <taxon>Eragrostidinae</taxon>
        <taxon>Eragrostis</taxon>
    </lineage>
</organism>
<dbReference type="EMBL" id="RWGY01000002">
    <property type="protein sequence ID" value="TVU51436.1"/>
    <property type="molecule type" value="Genomic_DNA"/>
</dbReference>
<comment type="caution">
    <text evidence="2">The sequence shown here is derived from an EMBL/GenBank/DDBJ whole genome shotgun (WGS) entry which is preliminary data.</text>
</comment>
<proteinExistence type="predicted"/>